<organism evidence="1 2">
    <name type="scientific">Araneus ventricosus</name>
    <name type="common">Orbweaver spider</name>
    <name type="synonym">Epeira ventricosa</name>
    <dbReference type="NCBI Taxonomy" id="182803"/>
    <lineage>
        <taxon>Eukaryota</taxon>
        <taxon>Metazoa</taxon>
        <taxon>Ecdysozoa</taxon>
        <taxon>Arthropoda</taxon>
        <taxon>Chelicerata</taxon>
        <taxon>Arachnida</taxon>
        <taxon>Araneae</taxon>
        <taxon>Araneomorphae</taxon>
        <taxon>Entelegynae</taxon>
        <taxon>Araneoidea</taxon>
        <taxon>Araneidae</taxon>
        <taxon>Araneus</taxon>
    </lineage>
</organism>
<proteinExistence type="predicted"/>
<evidence type="ECO:0000313" key="1">
    <source>
        <dbReference type="EMBL" id="GBM51870.1"/>
    </source>
</evidence>
<protein>
    <submittedName>
        <fullName evidence="1">Uncharacterized protein</fullName>
    </submittedName>
</protein>
<dbReference type="AlphaFoldDB" id="A0A4Y2GE45"/>
<gene>
    <name evidence="1" type="ORF">AVEN_186164_1</name>
</gene>
<comment type="caution">
    <text evidence="1">The sequence shown here is derived from an EMBL/GenBank/DDBJ whole genome shotgun (WGS) entry which is preliminary data.</text>
</comment>
<sequence length="127" mass="14707">MDLLQTWDDDIERLPAGHTINTIICIVKLVTDSCGSLNRTIWSHVHRTRVILSERRLCIHVPRMQVPQLGRVVGKDESGLAKMFRQQRFGTTRPFVSDSVLPYAAQEEIFSRRMQLEVCRVRNCKTE</sequence>
<name>A0A4Y2GE45_ARAVE</name>
<reference evidence="1 2" key="1">
    <citation type="journal article" date="2019" name="Sci. Rep.">
        <title>Orb-weaving spider Araneus ventricosus genome elucidates the spidroin gene catalogue.</title>
        <authorList>
            <person name="Kono N."/>
            <person name="Nakamura H."/>
            <person name="Ohtoshi R."/>
            <person name="Moran D.A.P."/>
            <person name="Shinohara A."/>
            <person name="Yoshida Y."/>
            <person name="Fujiwara M."/>
            <person name="Mori M."/>
            <person name="Tomita M."/>
            <person name="Arakawa K."/>
        </authorList>
    </citation>
    <scope>NUCLEOTIDE SEQUENCE [LARGE SCALE GENOMIC DNA]</scope>
</reference>
<dbReference type="Proteomes" id="UP000499080">
    <property type="component" value="Unassembled WGS sequence"/>
</dbReference>
<accession>A0A4Y2GE45</accession>
<dbReference type="EMBL" id="BGPR01001354">
    <property type="protein sequence ID" value="GBM51870.1"/>
    <property type="molecule type" value="Genomic_DNA"/>
</dbReference>
<keyword evidence="2" id="KW-1185">Reference proteome</keyword>
<evidence type="ECO:0000313" key="2">
    <source>
        <dbReference type="Proteomes" id="UP000499080"/>
    </source>
</evidence>